<dbReference type="Proteomes" id="UP000886632">
    <property type="component" value="Unassembled WGS sequence"/>
</dbReference>
<sequence length="188" mass="20742">MAFEIESSWRTRKHIKGDLLNILDAGAAIGVIVLAGTEGRDESLMRFARALVDRPGPRVYIWTADDVLHLDQPGGEGPELPGDVSPGEAIATATSWVKATVHTGKYRALWRWLCEVDRDEAHATFEEIEDRIGIPLPPSCRRHASHWSGYEGSAIARAIHDAGWRATRVDLAEEQVTFVRQGAPAPRT</sequence>
<protein>
    <recommendedName>
        <fullName evidence="1">DUF7662 domain-containing protein</fullName>
    </recommendedName>
</protein>
<dbReference type="AlphaFoldDB" id="A0A9D7Y0M8"/>
<evidence type="ECO:0000313" key="3">
    <source>
        <dbReference type="Proteomes" id="UP000886632"/>
    </source>
</evidence>
<dbReference type="InterPro" id="IPR056079">
    <property type="entry name" value="DUF7662"/>
</dbReference>
<evidence type="ECO:0000313" key="2">
    <source>
        <dbReference type="EMBL" id="MBL0003016.1"/>
    </source>
</evidence>
<reference evidence="2" key="1">
    <citation type="submission" date="2020-10" db="EMBL/GenBank/DDBJ databases">
        <title>Connecting structure to function with the recovery of over 1000 high-quality activated sludge metagenome-assembled genomes encoding full-length rRNA genes using long-read sequencing.</title>
        <authorList>
            <person name="Singleton C.M."/>
            <person name="Petriglieri F."/>
            <person name="Kristensen J.M."/>
            <person name="Kirkegaard R.H."/>
            <person name="Michaelsen T.Y."/>
            <person name="Andersen M.H."/>
            <person name="Karst S.M."/>
            <person name="Dueholm M.S."/>
            <person name="Nielsen P.H."/>
            <person name="Albertsen M."/>
        </authorList>
    </citation>
    <scope>NUCLEOTIDE SEQUENCE</scope>
    <source>
        <strain evidence="2">Ribe_18-Q3-R11-54_MAXAC.001</strain>
    </source>
</reference>
<name>A0A9D7Y0M8_9MICO</name>
<comment type="caution">
    <text evidence="2">The sequence shown here is derived from an EMBL/GenBank/DDBJ whole genome shotgun (WGS) entry which is preliminary data.</text>
</comment>
<proteinExistence type="predicted"/>
<evidence type="ECO:0000259" key="1">
    <source>
        <dbReference type="Pfam" id="PF24698"/>
    </source>
</evidence>
<dbReference type="Pfam" id="PF24698">
    <property type="entry name" value="DUF7662"/>
    <property type="match status" value="1"/>
</dbReference>
<accession>A0A9D7Y0M8</accession>
<dbReference type="EMBL" id="JADKGK010000007">
    <property type="protein sequence ID" value="MBL0003016.1"/>
    <property type="molecule type" value="Genomic_DNA"/>
</dbReference>
<gene>
    <name evidence="2" type="ORF">IPP00_03145</name>
</gene>
<feature type="domain" description="DUF7662" evidence="1">
    <location>
        <begin position="106"/>
        <end position="180"/>
    </location>
</feature>
<organism evidence="2 3">
    <name type="scientific">Candidatus Phosphoribacter hodrii</name>
    <dbReference type="NCBI Taxonomy" id="2953743"/>
    <lineage>
        <taxon>Bacteria</taxon>
        <taxon>Bacillati</taxon>
        <taxon>Actinomycetota</taxon>
        <taxon>Actinomycetes</taxon>
        <taxon>Micrococcales</taxon>
        <taxon>Dermatophilaceae</taxon>
        <taxon>Candidatus Phosphoribacter</taxon>
    </lineage>
</organism>